<keyword evidence="3" id="KW-1185">Reference proteome</keyword>
<evidence type="ECO:0000313" key="3">
    <source>
        <dbReference type="Proteomes" id="UP001055868"/>
    </source>
</evidence>
<sequence>MADWFRSTTWTTEDAEQFELRLGRARPHNRAQYLRIQGVHLEREGLRAPARELWRRAIAQGEPDSERWAAMEHLAGSLHEDDPEEAERLLRTLLAENPPLQGTSQLAHVELADLLAQRGTRAALREARSLLRASESMGSSVPIQDFRRELVRARVHHAGGQRRRAAQAARSALAAAGRETPAASAPGLAVQDLAPELETWLRSVAETGRSAGPAADERARGVRWRRG</sequence>
<evidence type="ECO:0000256" key="1">
    <source>
        <dbReference type="SAM" id="MobiDB-lite"/>
    </source>
</evidence>
<dbReference type="Proteomes" id="UP001055868">
    <property type="component" value="Chromosome"/>
</dbReference>
<organism evidence="2 3">
    <name type="scientific">Brachybacterium kimchii</name>
    <dbReference type="NCBI Taxonomy" id="2942909"/>
    <lineage>
        <taxon>Bacteria</taxon>
        <taxon>Bacillati</taxon>
        <taxon>Actinomycetota</taxon>
        <taxon>Actinomycetes</taxon>
        <taxon>Micrococcales</taxon>
        <taxon>Dermabacteraceae</taxon>
        <taxon>Brachybacterium</taxon>
    </lineage>
</organism>
<evidence type="ECO:0008006" key="4">
    <source>
        <dbReference type="Google" id="ProtNLM"/>
    </source>
</evidence>
<accession>A0ABY4N922</accession>
<gene>
    <name evidence="2" type="ORF">M4486_00770</name>
</gene>
<dbReference type="Gene3D" id="1.25.40.10">
    <property type="entry name" value="Tetratricopeptide repeat domain"/>
    <property type="match status" value="1"/>
</dbReference>
<feature type="region of interest" description="Disordered" evidence="1">
    <location>
        <begin position="157"/>
        <end position="190"/>
    </location>
</feature>
<name>A0ABY4N922_9MICO</name>
<dbReference type="RefSeq" id="WP_249479101.1">
    <property type="nucleotide sequence ID" value="NZ_CP097218.1"/>
</dbReference>
<proteinExistence type="predicted"/>
<dbReference type="InterPro" id="IPR011990">
    <property type="entry name" value="TPR-like_helical_dom_sf"/>
</dbReference>
<feature type="region of interest" description="Disordered" evidence="1">
    <location>
        <begin position="204"/>
        <end position="227"/>
    </location>
</feature>
<feature type="compositionally biased region" description="Low complexity" evidence="1">
    <location>
        <begin position="166"/>
        <end position="178"/>
    </location>
</feature>
<protein>
    <recommendedName>
        <fullName evidence="4">Tetratricopeptide repeat protein</fullName>
    </recommendedName>
</protein>
<dbReference type="EMBL" id="CP097218">
    <property type="protein sequence ID" value="UQN29918.1"/>
    <property type="molecule type" value="Genomic_DNA"/>
</dbReference>
<reference evidence="2" key="1">
    <citation type="submission" date="2022-05" db="EMBL/GenBank/DDBJ databases">
        <title>Genomic analysis of Brachybacterium sp. CBA3104.</title>
        <authorList>
            <person name="Roh S.W."/>
            <person name="Kim Y.B."/>
            <person name="Kim Y."/>
        </authorList>
    </citation>
    <scope>NUCLEOTIDE SEQUENCE</scope>
    <source>
        <strain evidence="2">CBA3104</strain>
    </source>
</reference>
<evidence type="ECO:0000313" key="2">
    <source>
        <dbReference type="EMBL" id="UQN29918.1"/>
    </source>
</evidence>